<dbReference type="PROSITE" id="PS50887">
    <property type="entry name" value="GGDEF"/>
    <property type="match status" value="1"/>
</dbReference>
<evidence type="ECO:0000256" key="5">
    <source>
        <dbReference type="ARBA" id="ARBA00022692"/>
    </source>
</evidence>
<evidence type="ECO:0000256" key="9">
    <source>
        <dbReference type="SAM" id="Phobius"/>
    </source>
</evidence>
<dbReference type="EMBL" id="PYVN01000019">
    <property type="protein sequence ID" value="PTB86388.1"/>
    <property type="molecule type" value="Genomic_DNA"/>
</dbReference>
<keyword evidence="4" id="KW-1003">Cell membrane</keyword>
<dbReference type="GO" id="GO:1902201">
    <property type="term" value="P:negative regulation of bacterial-type flagellum-dependent cell motility"/>
    <property type="evidence" value="ECO:0007669"/>
    <property type="project" value="TreeGrafter"/>
</dbReference>
<evidence type="ECO:0000256" key="4">
    <source>
        <dbReference type="ARBA" id="ARBA00022475"/>
    </source>
</evidence>
<dbReference type="PANTHER" id="PTHR45138">
    <property type="entry name" value="REGULATORY COMPONENTS OF SENSORY TRANSDUCTION SYSTEM"/>
    <property type="match status" value="1"/>
</dbReference>
<name>A0A2T4CXZ1_9GAMM</name>
<feature type="domain" description="GGDEF" evidence="10">
    <location>
        <begin position="352"/>
        <end position="484"/>
    </location>
</feature>
<evidence type="ECO:0000256" key="3">
    <source>
        <dbReference type="ARBA" id="ARBA00012528"/>
    </source>
</evidence>
<sequence>MYRDAFKVNYFLKGGGRVKTTIFPGNINGLLNLLLTTSLYYLFVRLGLTWFSFPPGNINLLSLSSGIGLVMCLLWGVRAFPFIVMATFAAHFPLIVENTFHHNSLYIIVASLIMGGESVFGMLLMRRFLPYGVSRPHHLLKFLLLLCGLVPALSALLIGTNLLLNGYIEAEKFIDLYITLLIAHALGILLIYQVFTGFAHSPAVQLSELNKLWSGAAIIGLIVILAATVYGPLIFLLLPVMVMMAIYLKLVFINLFSSLCFVIVISIMAFDNSVFLTNNYQFTLTGLIAYIFSSALAVFVIAIQQNQINLTMASRQAWKKAAERDPLTCLSNRRTFMPRLKTEHARAVRTGRSYCLVIWDIDDFKLINDTYGHDYGDVVLKKLADILRDNCRDIDFPARIGGEEFAVILPECSSEEGELALERFRSEVESTRFIAPDGKLLQITISIGIASFKRSYKSEMALMSDADKALYQAKSQGKNQIHVF</sequence>
<dbReference type="Gene3D" id="3.30.70.270">
    <property type="match status" value="1"/>
</dbReference>
<dbReference type="InterPro" id="IPR050469">
    <property type="entry name" value="Diguanylate_Cyclase"/>
</dbReference>
<dbReference type="SUPFAM" id="SSF55073">
    <property type="entry name" value="Nucleotide cyclase"/>
    <property type="match status" value="1"/>
</dbReference>
<feature type="transmembrane region" description="Helical" evidence="9">
    <location>
        <begin position="21"/>
        <end position="43"/>
    </location>
</feature>
<dbReference type="InterPro" id="IPR043128">
    <property type="entry name" value="Rev_trsase/Diguanyl_cyclase"/>
</dbReference>
<comment type="cofactor">
    <cofactor evidence="1">
        <name>Mg(2+)</name>
        <dbReference type="ChEBI" id="CHEBI:18420"/>
    </cofactor>
</comment>
<keyword evidence="5 9" id="KW-0812">Transmembrane</keyword>
<feature type="transmembrane region" description="Helical" evidence="9">
    <location>
        <begin position="250"/>
        <end position="270"/>
    </location>
</feature>
<dbReference type="InterPro" id="IPR000160">
    <property type="entry name" value="GGDEF_dom"/>
</dbReference>
<feature type="transmembrane region" description="Helical" evidence="9">
    <location>
        <begin position="176"/>
        <end position="195"/>
    </location>
</feature>
<evidence type="ECO:0000256" key="7">
    <source>
        <dbReference type="ARBA" id="ARBA00023136"/>
    </source>
</evidence>
<dbReference type="FunFam" id="3.30.70.270:FF:000001">
    <property type="entry name" value="Diguanylate cyclase domain protein"/>
    <property type="match status" value="1"/>
</dbReference>
<dbReference type="GO" id="GO:0052621">
    <property type="term" value="F:diguanylate cyclase activity"/>
    <property type="evidence" value="ECO:0007669"/>
    <property type="project" value="UniProtKB-EC"/>
</dbReference>
<dbReference type="NCBIfam" id="TIGR00254">
    <property type="entry name" value="GGDEF"/>
    <property type="match status" value="1"/>
</dbReference>
<keyword evidence="7 9" id="KW-0472">Membrane</keyword>
<feature type="transmembrane region" description="Helical" evidence="9">
    <location>
        <begin position="63"/>
        <end position="92"/>
    </location>
</feature>
<evidence type="ECO:0000256" key="6">
    <source>
        <dbReference type="ARBA" id="ARBA00022989"/>
    </source>
</evidence>
<evidence type="ECO:0000313" key="11">
    <source>
        <dbReference type="EMBL" id="PTB86388.1"/>
    </source>
</evidence>
<accession>A0A2T4CXZ1</accession>
<dbReference type="GO" id="GO:0043709">
    <property type="term" value="P:cell adhesion involved in single-species biofilm formation"/>
    <property type="evidence" value="ECO:0007669"/>
    <property type="project" value="TreeGrafter"/>
</dbReference>
<feature type="transmembrane region" description="Helical" evidence="9">
    <location>
        <begin position="104"/>
        <end position="123"/>
    </location>
</feature>
<dbReference type="CDD" id="cd01949">
    <property type="entry name" value="GGDEF"/>
    <property type="match status" value="1"/>
</dbReference>
<comment type="catalytic activity">
    <reaction evidence="8">
        <text>2 GTP = 3',3'-c-di-GMP + 2 diphosphate</text>
        <dbReference type="Rhea" id="RHEA:24898"/>
        <dbReference type="ChEBI" id="CHEBI:33019"/>
        <dbReference type="ChEBI" id="CHEBI:37565"/>
        <dbReference type="ChEBI" id="CHEBI:58805"/>
        <dbReference type="EC" id="2.7.7.65"/>
    </reaction>
</comment>
<protein>
    <recommendedName>
        <fullName evidence="3">diguanylate cyclase</fullName>
        <ecNumber evidence="3">2.7.7.65</ecNumber>
    </recommendedName>
</protein>
<dbReference type="PANTHER" id="PTHR45138:SF9">
    <property type="entry name" value="DIGUANYLATE CYCLASE DGCM-RELATED"/>
    <property type="match status" value="1"/>
</dbReference>
<evidence type="ECO:0000256" key="8">
    <source>
        <dbReference type="ARBA" id="ARBA00034247"/>
    </source>
</evidence>
<reference evidence="11" key="1">
    <citation type="submission" date="2018-03" db="EMBL/GenBank/DDBJ databases">
        <title>Cross-interface Injection: A General Nanoliter Liquid Handling Method Applied to Single Cells Genome Amplification Automated Nanoliter Liquid Handling Applied to Single Cell Multiple Displacement Amplification.</title>
        <authorList>
            <person name="Yun J."/>
            <person name="Xu P."/>
            <person name="Xu J."/>
            <person name="Dai X."/>
            <person name="Wang Y."/>
            <person name="Zheng X."/>
            <person name="Cao C."/>
            <person name="Yi Q."/>
            <person name="Zhu Y."/>
            <person name="Wang L."/>
            <person name="Dong Z."/>
            <person name="Huang Y."/>
            <person name="Huang L."/>
            <person name="Du W."/>
        </authorList>
    </citation>
    <scope>NUCLEOTIDE SEQUENCE [LARGE SCALE GENOMIC DNA]</scope>
    <source>
        <strain evidence="11">Z-D3-2</strain>
    </source>
</reference>
<dbReference type="InterPro" id="IPR007895">
    <property type="entry name" value="MASE1"/>
</dbReference>
<dbReference type="EC" id="2.7.7.65" evidence="3"/>
<evidence type="ECO:0000259" key="10">
    <source>
        <dbReference type="PROSITE" id="PS50887"/>
    </source>
</evidence>
<dbReference type="Pfam" id="PF00990">
    <property type="entry name" value="GGDEF"/>
    <property type="match status" value="1"/>
</dbReference>
<dbReference type="Pfam" id="PF05231">
    <property type="entry name" value="MASE1"/>
    <property type="match status" value="1"/>
</dbReference>
<dbReference type="AlphaFoldDB" id="A0A2T4CXZ1"/>
<comment type="caution">
    <text evidence="11">The sequence shown here is derived from an EMBL/GenBank/DDBJ whole genome shotgun (WGS) entry which is preliminary data.</text>
</comment>
<gene>
    <name evidence="11" type="ORF">C9940_02615</name>
</gene>
<evidence type="ECO:0000256" key="1">
    <source>
        <dbReference type="ARBA" id="ARBA00001946"/>
    </source>
</evidence>
<feature type="transmembrane region" description="Helical" evidence="9">
    <location>
        <begin position="143"/>
        <end position="164"/>
    </location>
</feature>
<proteinExistence type="predicted"/>
<dbReference type="GO" id="GO:0005886">
    <property type="term" value="C:plasma membrane"/>
    <property type="evidence" value="ECO:0007669"/>
    <property type="project" value="UniProtKB-SubCell"/>
</dbReference>
<organism evidence="11">
    <name type="scientific">Pseudidiomarina aestuarii</name>
    <dbReference type="NCBI Taxonomy" id="624146"/>
    <lineage>
        <taxon>Bacteria</taxon>
        <taxon>Pseudomonadati</taxon>
        <taxon>Pseudomonadota</taxon>
        <taxon>Gammaproteobacteria</taxon>
        <taxon>Alteromonadales</taxon>
        <taxon>Idiomarinaceae</taxon>
        <taxon>Pseudidiomarina</taxon>
    </lineage>
</organism>
<dbReference type="SMART" id="SM00267">
    <property type="entry name" value="GGDEF"/>
    <property type="match status" value="1"/>
</dbReference>
<feature type="transmembrane region" description="Helical" evidence="9">
    <location>
        <begin position="282"/>
        <end position="303"/>
    </location>
</feature>
<evidence type="ECO:0000256" key="2">
    <source>
        <dbReference type="ARBA" id="ARBA00004651"/>
    </source>
</evidence>
<keyword evidence="6 9" id="KW-1133">Transmembrane helix</keyword>
<comment type="subcellular location">
    <subcellularLocation>
        <location evidence="2">Cell membrane</location>
        <topology evidence="2">Multi-pass membrane protein</topology>
    </subcellularLocation>
</comment>
<feature type="transmembrane region" description="Helical" evidence="9">
    <location>
        <begin position="215"/>
        <end position="238"/>
    </location>
</feature>
<dbReference type="InterPro" id="IPR029787">
    <property type="entry name" value="Nucleotide_cyclase"/>
</dbReference>